<dbReference type="InterPro" id="IPR012334">
    <property type="entry name" value="Pectin_lyas_fold"/>
</dbReference>
<dbReference type="EMBL" id="JAKIKU010000020">
    <property type="protein sequence ID" value="MCL1047831.1"/>
    <property type="molecule type" value="Genomic_DNA"/>
</dbReference>
<dbReference type="NCBIfam" id="TIGR03804">
    <property type="entry name" value="para_beta_helix"/>
    <property type="match status" value="1"/>
</dbReference>
<dbReference type="InterPro" id="IPR007742">
    <property type="entry name" value="NosD_dom"/>
</dbReference>
<dbReference type="Proteomes" id="UP001202134">
    <property type="component" value="Unassembled WGS sequence"/>
</dbReference>
<evidence type="ECO:0000313" key="2">
    <source>
        <dbReference type="EMBL" id="MCL1047831.1"/>
    </source>
</evidence>
<dbReference type="SUPFAM" id="SSF51126">
    <property type="entry name" value="Pectin lyase-like"/>
    <property type="match status" value="1"/>
</dbReference>
<evidence type="ECO:0000313" key="3">
    <source>
        <dbReference type="Proteomes" id="UP001202134"/>
    </source>
</evidence>
<comment type="caution">
    <text evidence="2">The sequence shown here is derived from an EMBL/GenBank/DDBJ whole genome shotgun (WGS) entry which is preliminary data.</text>
</comment>
<accession>A0ABT0KW91</accession>
<name>A0ABT0KW91_9GAMM</name>
<dbReference type="InterPro" id="IPR006633">
    <property type="entry name" value="Carb-bd_sugar_hydrolysis-dom"/>
</dbReference>
<dbReference type="NCBIfam" id="TIGR04247">
    <property type="entry name" value="NosD_copper_fam"/>
    <property type="match status" value="1"/>
</dbReference>
<dbReference type="SMART" id="SM00710">
    <property type="entry name" value="PbH1"/>
    <property type="match status" value="8"/>
</dbReference>
<protein>
    <submittedName>
        <fullName evidence="2">Nitrous oxide reductase family maturation protein NosD</fullName>
    </submittedName>
</protein>
<dbReference type="Gene3D" id="2.160.20.10">
    <property type="entry name" value="Single-stranded right-handed beta-helix, Pectin lyase-like"/>
    <property type="match status" value="1"/>
</dbReference>
<dbReference type="InterPro" id="IPR026464">
    <property type="entry name" value="NosD_copper_fam"/>
</dbReference>
<dbReference type="Pfam" id="PF05048">
    <property type="entry name" value="NosD"/>
    <property type="match status" value="1"/>
</dbReference>
<gene>
    <name evidence="2" type="primary">nosD</name>
    <name evidence="2" type="ORF">L2737_21245</name>
</gene>
<dbReference type="InterPro" id="IPR006626">
    <property type="entry name" value="PbH1"/>
</dbReference>
<feature type="domain" description="Carbohydrate-binding/sugar hydrolysis" evidence="1">
    <location>
        <begin position="47"/>
        <end position="193"/>
    </location>
</feature>
<proteinExistence type="predicted"/>
<dbReference type="InterPro" id="IPR011050">
    <property type="entry name" value="Pectin_lyase_fold/virulence"/>
</dbReference>
<dbReference type="SMART" id="SM00722">
    <property type="entry name" value="CASH"/>
    <property type="match status" value="2"/>
</dbReference>
<keyword evidence="3" id="KW-1185">Reference proteome</keyword>
<dbReference type="InterPro" id="IPR022441">
    <property type="entry name" value="Para_beta_helix_rpt-2"/>
</dbReference>
<dbReference type="RefSeq" id="WP_248957036.1">
    <property type="nucleotide sequence ID" value="NZ_JAKIKU010000020.1"/>
</dbReference>
<feature type="domain" description="Carbohydrate-binding/sugar hydrolysis" evidence="1">
    <location>
        <begin position="199"/>
        <end position="371"/>
    </location>
</feature>
<organism evidence="2 3">
    <name type="scientific">Shewanella electrodiphila</name>
    <dbReference type="NCBI Taxonomy" id="934143"/>
    <lineage>
        <taxon>Bacteria</taxon>
        <taxon>Pseudomonadati</taxon>
        <taxon>Pseudomonadota</taxon>
        <taxon>Gammaproteobacteria</taxon>
        <taxon>Alteromonadales</taxon>
        <taxon>Shewanellaceae</taxon>
        <taxon>Shewanella</taxon>
    </lineage>
</organism>
<sequence>MGKFVLIWWWIIGVFTAPITLADSMEIDVNPLVKSVLLQEIIDEASAHDRIALSNQTYLGNAIINKPLTLIGHPRSIIDAQGQGSAITIASNDVNIKQLNILNWGDDQYELNAGILINDGMTNIVIADNVLTGDGFGIRADNSHHIEISHNLISGDAERFVLDRGDGIYLKRVDHAVINGNVIKDVRDGVYLESGKHSLVTNNQFSKQQYGIHYMYTEDDEAFNNAATKVDGGYALMNSKRINLHHNQVNGAAIFGVLLNMTNDSNVHANHVNNIVNANPKMPTGDEGKSMFIYGARDNRVYNNEFANSEIGIYMAMGGEGNQIYSNQFINNQAHVKYVGDTIVEWSHKEQGNYWSGFIGWDRTGDGFSEQAYQPSDHLDRLYWLYPEAHFLLKSPVASLLRWTQQQFQIMPEAGVMDSFPMMSPAANSNIGYAAELADYPYVNSNIVSTTQPSEHSLYK</sequence>
<reference evidence="2 3" key="1">
    <citation type="submission" date="2022-01" db="EMBL/GenBank/DDBJ databases">
        <title>Whole genome-based taxonomy of the Shewanellaceae.</title>
        <authorList>
            <person name="Martin-Rodriguez A.J."/>
        </authorList>
    </citation>
    <scope>NUCLEOTIDE SEQUENCE [LARGE SCALE GENOMIC DNA]</scope>
    <source>
        <strain evidence="2 3">DSM 24955</strain>
    </source>
</reference>
<evidence type="ECO:0000259" key="1">
    <source>
        <dbReference type="SMART" id="SM00722"/>
    </source>
</evidence>